<reference evidence="2 3" key="1">
    <citation type="submission" date="2023-07" db="EMBL/GenBank/DDBJ databases">
        <authorList>
            <person name="Girao M."/>
            <person name="Carvalho M.F."/>
        </authorList>
    </citation>
    <scope>NUCLEOTIDE SEQUENCE [LARGE SCALE GENOMIC DNA]</scope>
    <source>
        <strain evidence="2 3">66/93</strain>
    </source>
</reference>
<dbReference type="EMBL" id="JAUUCC010000014">
    <property type="protein sequence ID" value="MEE2050411.1"/>
    <property type="molecule type" value="Genomic_DNA"/>
</dbReference>
<sequence length="159" mass="16530">MTHRPHTPVSAPRAMLLAAAVALATSVLLLLAAWGARAAIGAYDDSPDANIGAGMLLTFVPVLIAPLLAWPLLRLVRLPYPGLTALLFVVPYLVLSFVGLTVWVWIDTAIPVGSAYTEIDPMLTMGAVDAVVSVLCLSGAALVTSLLHAARHARQSAGG</sequence>
<evidence type="ECO:0000256" key="1">
    <source>
        <dbReference type="SAM" id="Phobius"/>
    </source>
</evidence>
<gene>
    <name evidence="2" type="ORF">Q8A49_07870</name>
</gene>
<organism evidence="2 3">
    <name type="scientific">Nocardiopsis tropica</name>
    <dbReference type="NCBI Taxonomy" id="109330"/>
    <lineage>
        <taxon>Bacteria</taxon>
        <taxon>Bacillati</taxon>
        <taxon>Actinomycetota</taxon>
        <taxon>Actinomycetes</taxon>
        <taxon>Streptosporangiales</taxon>
        <taxon>Nocardiopsidaceae</taxon>
        <taxon>Nocardiopsis</taxon>
    </lineage>
</organism>
<keyword evidence="1" id="KW-0472">Membrane</keyword>
<keyword evidence="1" id="KW-1133">Transmembrane helix</keyword>
<evidence type="ECO:0000313" key="3">
    <source>
        <dbReference type="Proteomes" id="UP001348641"/>
    </source>
</evidence>
<protein>
    <submittedName>
        <fullName evidence="2">Transporter</fullName>
    </submittedName>
</protein>
<keyword evidence="1" id="KW-0812">Transmembrane</keyword>
<feature type="transmembrane region" description="Helical" evidence="1">
    <location>
        <begin position="126"/>
        <end position="147"/>
    </location>
</feature>
<comment type="caution">
    <text evidence="2">The sequence shown here is derived from an EMBL/GenBank/DDBJ whole genome shotgun (WGS) entry which is preliminary data.</text>
</comment>
<dbReference type="Proteomes" id="UP001348641">
    <property type="component" value="Unassembled WGS sequence"/>
</dbReference>
<feature type="transmembrane region" description="Helical" evidence="1">
    <location>
        <begin position="54"/>
        <end position="73"/>
    </location>
</feature>
<accession>A0ABU7KM84</accession>
<proteinExistence type="predicted"/>
<dbReference type="RefSeq" id="WP_330157626.1">
    <property type="nucleotide sequence ID" value="NZ_BAAAJA010000001.1"/>
</dbReference>
<feature type="transmembrane region" description="Helical" evidence="1">
    <location>
        <begin position="85"/>
        <end position="106"/>
    </location>
</feature>
<evidence type="ECO:0000313" key="2">
    <source>
        <dbReference type="EMBL" id="MEE2050411.1"/>
    </source>
</evidence>
<name>A0ABU7KM84_9ACTN</name>